<dbReference type="PANTHER" id="PTHR12917">
    <property type="entry name" value="ASPARTYL PROTEASE DDI-RELATED"/>
    <property type="match status" value="1"/>
</dbReference>
<dbReference type="EMBL" id="JAVXUP010001789">
    <property type="protein sequence ID" value="KAK3008079.1"/>
    <property type="molecule type" value="Genomic_DNA"/>
</dbReference>
<feature type="compositionally biased region" description="Basic and acidic residues" evidence="2">
    <location>
        <begin position="225"/>
        <end position="237"/>
    </location>
</feature>
<keyword evidence="1" id="KW-0175">Coiled coil</keyword>
<dbReference type="Proteomes" id="UP001188597">
    <property type="component" value="Unassembled WGS sequence"/>
</dbReference>
<name>A0AA88VIQ5_9ASTE</name>
<dbReference type="PANTHER" id="PTHR12917:SF18">
    <property type="entry name" value="DNA DAMAGE-INDUCIBLE PROTEIN 1-LIKE"/>
    <property type="match status" value="1"/>
</dbReference>
<gene>
    <name evidence="3" type="ORF">RJ639_013905</name>
</gene>
<dbReference type="Gene3D" id="2.40.70.10">
    <property type="entry name" value="Acid Proteases"/>
    <property type="match status" value="1"/>
</dbReference>
<proteinExistence type="predicted"/>
<comment type="caution">
    <text evidence="3">The sequence shown here is derived from an EMBL/GenBank/DDBJ whole genome shotgun (WGS) entry which is preliminary data.</text>
</comment>
<evidence type="ECO:0000313" key="3">
    <source>
        <dbReference type="EMBL" id="KAK3008079.1"/>
    </source>
</evidence>
<feature type="region of interest" description="Disordered" evidence="2">
    <location>
        <begin position="193"/>
        <end position="244"/>
    </location>
</feature>
<keyword evidence="4" id="KW-1185">Reference proteome</keyword>
<dbReference type="AlphaFoldDB" id="A0AA88VIQ5"/>
<dbReference type="CDD" id="cd00303">
    <property type="entry name" value="retropepsin_like"/>
    <property type="match status" value="1"/>
</dbReference>
<dbReference type="SUPFAM" id="SSF50630">
    <property type="entry name" value="Acid proteases"/>
    <property type="match status" value="1"/>
</dbReference>
<accession>A0AA88VIQ5</accession>
<evidence type="ECO:0000313" key="4">
    <source>
        <dbReference type="Proteomes" id="UP001188597"/>
    </source>
</evidence>
<organism evidence="3 4">
    <name type="scientific">Escallonia herrerae</name>
    <dbReference type="NCBI Taxonomy" id="1293975"/>
    <lineage>
        <taxon>Eukaryota</taxon>
        <taxon>Viridiplantae</taxon>
        <taxon>Streptophyta</taxon>
        <taxon>Embryophyta</taxon>
        <taxon>Tracheophyta</taxon>
        <taxon>Spermatophyta</taxon>
        <taxon>Magnoliopsida</taxon>
        <taxon>eudicotyledons</taxon>
        <taxon>Gunneridae</taxon>
        <taxon>Pentapetalae</taxon>
        <taxon>asterids</taxon>
        <taxon>campanulids</taxon>
        <taxon>Escalloniales</taxon>
        <taxon>Escalloniaceae</taxon>
        <taxon>Escallonia</taxon>
    </lineage>
</organism>
<sequence length="490" mass="55567">MRSELGAFGERLQWTVASQVELVFNRLDDLEVDSRLTVLERKFDVFTEELDDLIEERVAHFNKWEVQRRKDLKEQVTELQEELAACKRELTKATRQGCITLLDDLEVDSRLTVLERKVHVFVEELDDLIEERRCPRGSDYASSLTGCSSWLPRSYGEGNLATWLLPWRLSRGWKTSSNMRGRDIQGTSVPKMGETVCQRVARPKATDDERNRDEGRCRHHKEKKKHEESRKQGNSHDHKAHGGPKGGCFYCAGPHYGRYCPHKSKMIAFLEKHKGSKDDSSSSDGEARMGALKMANAFVQKSKEEIAKKKKSKKKQGLLYAMVDVDEKTQEALMDIGATHNFMSPRVAEWLGLKPTKDGSWFMVVNVEEPPMKGAIKNVNLRIGGWTGKADFNIIGIYELGVVLGMDFMENLSATLNPYCGVMMMAGKEGQLEWMIPLVSKDRADARKGINVLQLDKGSTLCYMSGRWGRGPTQLICSQRQSRQRSSSIA</sequence>
<dbReference type="Pfam" id="PF13975">
    <property type="entry name" value="gag-asp_proteas"/>
    <property type="match status" value="1"/>
</dbReference>
<evidence type="ECO:0000256" key="2">
    <source>
        <dbReference type="SAM" id="MobiDB-lite"/>
    </source>
</evidence>
<feature type="compositionally biased region" description="Basic and acidic residues" evidence="2">
    <location>
        <begin position="204"/>
        <end position="216"/>
    </location>
</feature>
<feature type="coiled-coil region" evidence="1">
    <location>
        <begin position="36"/>
        <end position="131"/>
    </location>
</feature>
<protein>
    <submittedName>
        <fullName evidence="3">Uncharacterized protein</fullName>
    </submittedName>
</protein>
<evidence type="ECO:0000256" key="1">
    <source>
        <dbReference type="SAM" id="Coils"/>
    </source>
</evidence>
<reference evidence="3" key="1">
    <citation type="submission" date="2022-12" db="EMBL/GenBank/DDBJ databases">
        <title>Draft genome assemblies for two species of Escallonia (Escalloniales).</title>
        <authorList>
            <person name="Chanderbali A."/>
            <person name="Dervinis C."/>
            <person name="Anghel I."/>
            <person name="Soltis D."/>
            <person name="Soltis P."/>
            <person name="Zapata F."/>
        </authorList>
    </citation>
    <scope>NUCLEOTIDE SEQUENCE</scope>
    <source>
        <strain evidence="3">UCBG64.0493</strain>
        <tissue evidence="3">Leaf</tissue>
    </source>
</reference>
<dbReference type="InterPro" id="IPR021109">
    <property type="entry name" value="Peptidase_aspartic_dom_sf"/>
</dbReference>